<evidence type="ECO:0000256" key="2">
    <source>
        <dbReference type="SAM" id="Phobius"/>
    </source>
</evidence>
<dbReference type="EC" id="3.1.3.27" evidence="1"/>
<dbReference type="EMBL" id="CP002745">
    <property type="protein sequence ID" value="AEK63521.1"/>
    <property type="molecule type" value="Genomic_DNA"/>
</dbReference>
<reference evidence="4 5" key="5">
    <citation type="journal article" date="2011" name="ISME J.">
        <title>Dual transcriptional profiling of a bacterial/fungal confrontation: Collimonas fungivorans versus Aspergillus niger.</title>
        <authorList>
            <person name="Mela F."/>
            <person name="Fritsche K."/>
            <person name="de Boer W."/>
            <person name="van Veen J.A."/>
            <person name="de Graaff L.H."/>
            <person name="van den Berg M."/>
            <person name="Leveau J.H."/>
        </authorList>
    </citation>
    <scope>NUCLEOTIDE SEQUENCE [LARGE SCALE GENOMIC DNA]</scope>
    <source>
        <strain evidence="4 5">Ter331</strain>
    </source>
</reference>
<comment type="pathway">
    <text evidence="1">Phospholipid metabolism; phosphatidylglycerol biosynthesis; phosphatidylglycerol from CDP-diacylglycerol: step 2/2.</text>
</comment>
<dbReference type="AlphaFoldDB" id="G0AAZ7"/>
<protein>
    <recommendedName>
        <fullName evidence="1">Phosphatidylglycerophosphatase A</fullName>
        <ecNumber evidence="1">3.1.3.27</ecNumber>
    </recommendedName>
    <alternativeName>
        <fullName evidence="1">Phosphatidylglycerolphosphate phosphatase A</fullName>
    </alternativeName>
</protein>
<dbReference type="eggNOG" id="COG1267">
    <property type="taxonomic scope" value="Bacteria"/>
</dbReference>
<dbReference type="CDD" id="cd06971">
    <property type="entry name" value="PgpA"/>
    <property type="match status" value="1"/>
</dbReference>
<dbReference type="GO" id="GO:0006655">
    <property type="term" value="P:phosphatidylglycerol biosynthetic process"/>
    <property type="evidence" value="ECO:0007669"/>
    <property type="project" value="UniProtKB-UniPathway"/>
</dbReference>
<evidence type="ECO:0000313" key="5">
    <source>
        <dbReference type="Proteomes" id="UP000008392"/>
    </source>
</evidence>
<keyword evidence="1" id="KW-1208">Phospholipid metabolism</keyword>
<feature type="transmembrane region" description="Helical" evidence="2">
    <location>
        <begin position="29"/>
        <end position="53"/>
    </location>
</feature>
<keyword evidence="2" id="KW-1133">Transmembrane helix</keyword>
<keyword evidence="1" id="KW-0460">Magnesium</keyword>
<dbReference type="GO" id="GO:0009395">
    <property type="term" value="P:phospholipid catabolic process"/>
    <property type="evidence" value="ECO:0007669"/>
    <property type="project" value="UniProtKB-KW"/>
</dbReference>
<proteinExistence type="predicted"/>
<feature type="transmembrane region" description="Helical" evidence="2">
    <location>
        <begin position="154"/>
        <end position="173"/>
    </location>
</feature>
<comment type="subcellular location">
    <subcellularLocation>
        <location evidence="1">Cell inner membrane</location>
        <topology evidence="1">Multi-pass membrane protein</topology>
    </subcellularLocation>
</comment>
<dbReference type="InterPro" id="IPR026037">
    <property type="entry name" value="PgpA"/>
</dbReference>
<dbReference type="Proteomes" id="UP000008392">
    <property type="component" value="Chromosome"/>
</dbReference>
<comment type="function">
    <text evidence="1">Lipid phosphatase which dephosphorylates phosphatidylglycerophosphate (PGP) to phosphatidylglycerol (PG).</text>
</comment>
<evidence type="ECO:0000313" key="4">
    <source>
        <dbReference type="EMBL" id="AEK63521.1"/>
    </source>
</evidence>
<evidence type="ECO:0000259" key="3">
    <source>
        <dbReference type="Pfam" id="PF04608"/>
    </source>
</evidence>
<dbReference type="RefSeq" id="WP_014007673.1">
    <property type="nucleotide sequence ID" value="NC_015856.1"/>
</dbReference>
<comment type="cofactor">
    <cofactor evidence="1">
        <name>Mg(2+)</name>
        <dbReference type="ChEBI" id="CHEBI:18420"/>
    </cofactor>
</comment>
<dbReference type="PANTHER" id="PTHR36305">
    <property type="entry name" value="PHOSPHATIDYLGLYCEROPHOSPHATASE A"/>
    <property type="match status" value="1"/>
</dbReference>
<keyword evidence="1" id="KW-0595">Phospholipid degradation</keyword>
<reference evidence="5" key="6">
    <citation type="submission" date="2011-05" db="EMBL/GenBank/DDBJ databases">
        <title>Complete sequence of Collimonas fungivorans Ter331.</title>
        <authorList>
            <person name="Leveau J.H."/>
        </authorList>
    </citation>
    <scope>NUCLEOTIDE SEQUENCE [LARGE SCALE GENOMIC DNA]</scope>
    <source>
        <strain evidence="5">Ter331</strain>
    </source>
</reference>
<reference evidence="4 5" key="2">
    <citation type="journal article" date="2006" name="J. Microbiol. Methods">
        <title>Genomic flank-sequencing of plasposon insertion sites for rapid identification of functional genes.</title>
        <authorList>
            <person name="Leveau J.H."/>
            <person name="Gerards S."/>
            <person name="Fritsche K."/>
            <person name="Zondag G."/>
            <person name="van Veen J.A."/>
        </authorList>
    </citation>
    <scope>NUCLEOTIDE SEQUENCE [LARGE SCALE GENOMIC DNA]</scope>
    <source>
        <strain evidence="4 5">Ter331</strain>
    </source>
</reference>
<accession>G0AAZ7</accession>
<feature type="transmembrane region" description="Helical" evidence="2">
    <location>
        <begin position="65"/>
        <end position="86"/>
    </location>
</feature>
<dbReference type="PIRSF" id="PIRSF006162">
    <property type="entry name" value="PgpA"/>
    <property type="match status" value="1"/>
</dbReference>
<keyword evidence="1" id="KW-0997">Cell inner membrane</keyword>
<dbReference type="GO" id="GO:0046872">
    <property type="term" value="F:metal ion binding"/>
    <property type="evidence" value="ECO:0007669"/>
    <property type="project" value="UniProtKB-KW"/>
</dbReference>
<gene>
    <name evidence="4" type="primary">pgpA</name>
    <name evidence="4" type="ordered locus">CFU_3697</name>
</gene>
<keyword evidence="1" id="KW-0479">Metal-binding</keyword>
<feature type="transmembrane region" description="Helical" evidence="2">
    <location>
        <begin position="107"/>
        <end position="134"/>
    </location>
</feature>
<dbReference type="HOGENOM" id="CLU_103734_0_0_4"/>
<sequence>MTQATTQATAPSQPIKASARFMLSHPAHLIAQGFGSGLSPIMPGTFGTLFGWLSYVVLTTRWPEIFTPLNWLVIIAAGFIVGIWTCQSTGRHLGAPDHGSMVWDEIIAFWLVLVLVTPANLSAQFGAFIVFRFFDMVKPPPIAYFDRHFKGGFGVMWDDIVAAFYTLLALALWRVI</sequence>
<dbReference type="SUPFAM" id="SSF101307">
    <property type="entry name" value="YutG-like"/>
    <property type="match status" value="1"/>
</dbReference>
<feature type="domain" description="YutG/PgpA" evidence="3">
    <location>
        <begin position="30"/>
        <end position="172"/>
    </location>
</feature>
<dbReference type="Pfam" id="PF04608">
    <property type="entry name" value="PgpA"/>
    <property type="match status" value="1"/>
</dbReference>
<dbReference type="PANTHER" id="PTHR36305:SF1">
    <property type="entry name" value="PHOSPHATIDYLGLYCEROPHOSPHATASE A"/>
    <property type="match status" value="1"/>
</dbReference>
<keyword evidence="1" id="KW-0442">Lipid degradation</keyword>
<dbReference type="KEGG" id="cfu:CFU_3697"/>
<dbReference type="InterPro" id="IPR007686">
    <property type="entry name" value="YutG/PgpA"/>
</dbReference>
<dbReference type="GO" id="GO:0005886">
    <property type="term" value="C:plasma membrane"/>
    <property type="evidence" value="ECO:0007669"/>
    <property type="project" value="UniProtKB-SubCell"/>
</dbReference>
<dbReference type="UniPathway" id="UPA00084">
    <property type="reaction ID" value="UER00504"/>
</dbReference>
<keyword evidence="1 2" id="KW-0472">Membrane</keyword>
<dbReference type="STRING" id="1005048.CFU_3697"/>
<evidence type="ECO:0000256" key="1">
    <source>
        <dbReference type="PIRNR" id="PIRNR006162"/>
    </source>
</evidence>
<dbReference type="InterPro" id="IPR036681">
    <property type="entry name" value="PgpA-like_sf"/>
</dbReference>
<comment type="catalytic activity">
    <reaction evidence="1">
        <text>a 1,2-diacyl-sn-glycero-3-phospho-(1'-sn-glycero-3'-phosphate) + H2O = a 1,2-diacyl-sn-glycero-3-phospho-(1'-sn-glycerol) + phosphate</text>
        <dbReference type="Rhea" id="RHEA:33751"/>
        <dbReference type="ChEBI" id="CHEBI:15377"/>
        <dbReference type="ChEBI" id="CHEBI:43474"/>
        <dbReference type="ChEBI" id="CHEBI:60110"/>
        <dbReference type="ChEBI" id="CHEBI:64716"/>
        <dbReference type="EC" id="3.1.3.27"/>
    </reaction>
</comment>
<keyword evidence="1" id="KW-1003">Cell membrane</keyword>
<keyword evidence="1 2" id="KW-0812">Transmembrane</keyword>
<organism evidence="4 5">
    <name type="scientific">Collimonas fungivorans (strain Ter331)</name>
    <dbReference type="NCBI Taxonomy" id="1005048"/>
    <lineage>
        <taxon>Bacteria</taxon>
        <taxon>Pseudomonadati</taxon>
        <taxon>Pseudomonadota</taxon>
        <taxon>Betaproteobacteria</taxon>
        <taxon>Burkholderiales</taxon>
        <taxon>Oxalobacteraceae</taxon>
        <taxon>Collimonas</taxon>
    </lineage>
</organism>
<keyword evidence="1" id="KW-0443">Lipid metabolism</keyword>
<reference evidence="4 5" key="3">
    <citation type="journal article" date="2008" name="FEMS Microbiol. Ecol.">
        <title>Identification and characterization of genes underlying chitinolysis in Collimonas fungivorans Ter331.</title>
        <authorList>
            <person name="Fritsche K."/>
            <person name="de Boer W."/>
            <person name="Gerards S."/>
            <person name="van den Berg M."/>
            <person name="van Veen J.A."/>
            <person name="Leveau J.H."/>
        </authorList>
    </citation>
    <scope>NUCLEOTIDE SEQUENCE [LARGE SCALE GENOMIC DNA]</scope>
    <source>
        <strain evidence="4 5">Ter331</strain>
    </source>
</reference>
<reference evidence="4 5" key="1">
    <citation type="journal article" date="2004" name="Environ. Microbiol.">
        <title>Phylogeny-function analysis of (meta)genomic libraries: screening for expression of ribosomal RNA genes by large-insert library fluorescent in situ hybridization (LIL-FISH).</title>
        <authorList>
            <person name="Leveau J.H."/>
            <person name="Gerards S."/>
            <person name="de Boer W."/>
            <person name="van Veen J.A."/>
        </authorList>
    </citation>
    <scope>NUCLEOTIDE SEQUENCE [LARGE SCALE GENOMIC DNA]</scope>
    <source>
        <strain evidence="4 5">Ter331</strain>
    </source>
</reference>
<keyword evidence="1 4" id="KW-0378">Hydrolase</keyword>
<keyword evidence="5" id="KW-1185">Reference proteome</keyword>
<name>G0AAZ7_COLFT</name>
<dbReference type="GO" id="GO:0008962">
    <property type="term" value="F:phosphatidylglycerophosphatase activity"/>
    <property type="evidence" value="ECO:0007669"/>
    <property type="project" value="UniProtKB-EC"/>
</dbReference>
<reference evidence="4 5" key="4">
    <citation type="journal article" date="2010" name="Environ. Microbiol.">
        <title>The bacterial genus Collimonas: mycophagy, weathering and other adaptive solutions to life in oligotrophic soil environments.</title>
        <authorList>
            <person name="Leveau J.H."/>
            <person name="Uroz S."/>
            <person name="de Boer W."/>
        </authorList>
    </citation>
    <scope>NUCLEOTIDE SEQUENCE [LARGE SCALE GENOMIC DNA]</scope>
    <source>
        <strain evidence="4 5">Ter331</strain>
    </source>
</reference>